<reference evidence="4 5" key="1">
    <citation type="submission" date="2019-02" db="EMBL/GenBank/DDBJ databases">
        <title>Genome of a new Bacteroidetes strain.</title>
        <authorList>
            <person name="Pitt A."/>
        </authorList>
    </citation>
    <scope>NUCLEOTIDE SEQUENCE [LARGE SCALE GENOMIC DNA]</scope>
    <source>
        <strain evidence="4 5">103A-SOEBACH</strain>
    </source>
</reference>
<accession>A0A4Q9BEX8</accession>
<dbReference type="GO" id="GO:0004657">
    <property type="term" value="F:proline dehydrogenase activity"/>
    <property type="evidence" value="ECO:0007669"/>
    <property type="project" value="InterPro"/>
</dbReference>
<protein>
    <submittedName>
        <fullName evidence="4">Proline dehydrogenase</fullName>
    </submittedName>
</protein>
<dbReference type="InterPro" id="IPR002872">
    <property type="entry name" value="Proline_DH_dom"/>
</dbReference>
<dbReference type="PANTHER" id="PTHR13914">
    <property type="entry name" value="PROLINE OXIDASE"/>
    <property type="match status" value="1"/>
</dbReference>
<dbReference type="InterPro" id="IPR015659">
    <property type="entry name" value="Proline_oxidase"/>
</dbReference>
<organism evidence="4 5">
    <name type="scientific">Aquirufa antheringensis</name>
    <dbReference type="NCBI Taxonomy" id="2516559"/>
    <lineage>
        <taxon>Bacteria</taxon>
        <taxon>Pseudomonadati</taxon>
        <taxon>Bacteroidota</taxon>
        <taxon>Cytophagia</taxon>
        <taxon>Cytophagales</taxon>
        <taxon>Flectobacillaceae</taxon>
        <taxon>Aquirufa</taxon>
    </lineage>
</organism>
<dbReference type="Gene3D" id="3.20.20.220">
    <property type="match status" value="1"/>
</dbReference>
<evidence type="ECO:0000313" key="5">
    <source>
        <dbReference type="Proteomes" id="UP000293583"/>
    </source>
</evidence>
<keyword evidence="1" id="KW-0560">Oxidoreductase</keyword>
<dbReference type="Pfam" id="PF01619">
    <property type="entry name" value="Pro_dh"/>
    <property type="match status" value="1"/>
</dbReference>
<name>A0A4Q9BEX8_9BACT</name>
<dbReference type="SUPFAM" id="SSF51730">
    <property type="entry name" value="FAD-linked oxidoreductase"/>
    <property type="match status" value="1"/>
</dbReference>
<dbReference type="Proteomes" id="UP000293583">
    <property type="component" value="Unassembled WGS sequence"/>
</dbReference>
<gene>
    <name evidence="4" type="ORF">EWU20_05385</name>
</gene>
<dbReference type="GO" id="GO:0071949">
    <property type="term" value="F:FAD binding"/>
    <property type="evidence" value="ECO:0007669"/>
    <property type="project" value="TreeGrafter"/>
</dbReference>
<evidence type="ECO:0000256" key="1">
    <source>
        <dbReference type="ARBA" id="ARBA00023002"/>
    </source>
</evidence>
<comment type="caution">
    <text evidence="4">The sequence shown here is derived from an EMBL/GenBank/DDBJ whole genome shotgun (WGS) entry which is preliminary data.</text>
</comment>
<keyword evidence="2" id="KW-0472">Membrane</keyword>
<feature type="domain" description="Proline dehydrogenase" evidence="3">
    <location>
        <begin position="85"/>
        <end position="383"/>
    </location>
</feature>
<sequence length="399" mass="45641">MTKKSSTQSSVSLSFEDTQIAFASKDNFQLKKSYWIFATMNQNWLVNLGTFFIKLFLFLHFPVKKIIKSTIFAQFCGGETIDGCESTIQELEKAKIGTILDYSVEGEESEKSFQKTKEEILKTIRKSAENPAIPFAVFKVTGIFKAELLEKAQTEAALSEEEQELFNHSKDLLIEICDLAHALKVRLFIDAEESWIQTTIDQLTYEMMAKYNQETAIIYNTFQMYRHDMLANLKEAIVAAEEKNYFLGVKLVRGAYLEKERQKAHEDEYSEPLHVCKEDTDRDYDLGVELCLKHVDRVHFCMGTHNESSCLRLCDAMNALQIPSNHPNIYFAQLLGMSDNISYNLAASGYNVAKYVPYGPVDAVMPYLFRRAEENSSIAGQTSREFALLQKEVNRRNNA</sequence>
<dbReference type="GO" id="GO:0010133">
    <property type="term" value="P:L-proline catabolic process to L-glutamate"/>
    <property type="evidence" value="ECO:0007669"/>
    <property type="project" value="TreeGrafter"/>
</dbReference>
<dbReference type="InterPro" id="IPR029041">
    <property type="entry name" value="FAD-linked_oxidoreductase-like"/>
</dbReference>
<dbReference type="PANTHER" id="PTHR13914:SF0">
    <property type="entry name" value="PROLINE DEHYDROGENASE 1, MITOCHONDRIAL"/>
    <property type="match status" value="1"/>
</dbReference>
<evidence type="ECO:0000259" key="3">
    <source>
        <dbReference type="Pfam" id="PF01619"/>
    </source>
</evidence>
<dbReference type="AlphaFoldDB" id="A0A4Q9BEX8"/>
<dbReference type="OrthoDB" id="1401444at2"/>
<evidence type="ECO:0000313" key="4">
    <source>
        <dbReference type="EMBL" id="TBH74577.1"/>
    </source>
</evidence>
<dbReference type="RefSeq" id="WP_130923008.1">
    <property type="nucleotide sequence ID" value="NZ_JAANOL010000002.1"/>
</dbReference>
<feature type="transmembrane region" description="Helical" evidence="2">
    <location>
        <begin position="44"/>
        <end position="63"/>
    </location>
</feature>
<dbReference type="EMBL" id="SEWY01000002">
    <property type="protein sequence ID" value="TBH74577.1"/>
    <property type="molecule type" value="Genomic_DNA"/>
</dbReference>
<keyword evidence="2" id="KW-0812">Transmembrane</keyword>
<evidence type="ECO:0000256" key="2">
    <source>
        <dbReference type="SAM" id="Phobius"/>
    </source>
</evidence>
<keyword evidence="2" id="KW-1133">Transmembrane helix</keyword>
<keyword evidence="5" id="KW-1185">Reference proteome</keyword>
<proteinExistence type="predicted"/>